<dbReference type="EMBL" id="PDJC01000001">
    <property type="protein sequence ID" value="PFG17910.1"/>
    <property type="molecule type" value="Genomic_DNA"/>
</dbReference>
<comment type="caution">
    <text evidence="1">The sequence shown here is derived from an EMBL/GenBank/DDBJ whole genome shotgun (WGS) entry which is preliminary data.</text>
</comment>
<dbReference type="AlphaFoldDB" id="A0A2A9CW98"/>
<name>A0A2A9CW98_9ACTN</name>
<reference evidence="1 2" key="1">
    <citation type="submission" date="2017-10" db="EMBL/GenBank/DDBJ databases">
        <title>Sequencing the genomes of 1000 actinobacteria strains.</title>
        <authorList>
            <person name="Klenk H.-P."/>
        </authorList>
    </citation>
    <scope>NUCLEOTIDE SEQUENCE [LARGE SCALE GENOMIC DNA]</scope>
    <source>
        <strain evidence="1 2">DSM 15597</strain>
    </source>
</reference>
<proteinExistence type="predicted"/>
<gene>
    <name evidence="1" type="ORF">ATK74_2487</name>
</gene>
<organism evidence="1 2">
    <name type="scientific">Propionicimonas paludicola</name>
    <dbReference type="NCBI Taxonomy" id="185243"/>
    <lineage>
        <taxon>Bacteria</taxon>
        <taxon>Bacillati</taxon>
        <taxon>Actinomycetota</taxon>
        <taxon>Actinomycetes</taxon>
        <taxon>Propionibacteriales</taxon>
        <taxon>Nocardioidaceae</taxon>
        <taxon>Propionicimonas</taxon>
    </lineage>
</organism>
<keyword evidence="2" id="KW-1185">Reference proteome</keyword>
<evidence type="ECO:0000313" key="2">
    <source>
        <dbReference type="Proteomes" id="UP000226079"/>
    </source>
</evidence>
<dbReference type="Proteomes" id="UP000226079">
    <property type="component" value="Unassembled WGS sequence"/>
</dbReference>
<evidence type="ECO:0000313" key="1">
    <source>
        <dbReference type="EMBL" id="PFG17910.1"/>
    </source>
</evidence>
<sequence>MVDAYRTQAKLAGPSRFEIEIPSEYLEAAWLADWEAAYSIAITQTRTYLHSVFSPINPEWTAVTGYYAAFFSCRALLYGVGVGHRTLGRGGVLPQGLYDLRVVQGPSVNTSTLICKPQGQGGSHKAAWRELDLVLADLLTLGGLDLTSTNIISTLRTLISHPQHVSAFRNAINYSLDIASKPMKMWTSEIGRVSDVAALEQSLSTLQHRRGEHRIEVLLLATLSWQRDLYSDYLARAVRPDRRPKRQRAEAVALDGAPVGPLLQEWI</sequence>
<protein>
    <submittedName>
        <fullName evidence="1">Uncharacterized protein</fullName>
    </submittedName>
</protein>
<accession>A0A2A9CW98</accession>